<evidence type="ECO:0000256" key="2">
    <source>
        <dbReference type="ARBA" id="ARBA00023125"/>
    </source>
</evidence>
<dbReference type="PROSITE" id="PS50932">
    <property type="entry name" value="HTH_LACI_2"/>
    <property type="match status" value="1"/>
</dbReference>
<dbReference type="CDD" id="cd01392">
    <property type="entry name" value="HTH_LacI"/>
    <property type="match status" value="1"/>
</dbReference>
<dbReference type="SMART" id="SM00354">
    <property type="entry name" value="HTH_LACI"/>
    <property type="match status" value="1"/>
</dbReference>
<dbReference type="RefSeq" id="WP_089306985.1">
    <property type="nucleotide sequence ID" value="NZ_FZOO01000010.1"/>
</dbReference>
<dbReference type="Proteomes" id="UP000198373">
    <property type="component" value="Unassembled WGS sequence"/>
</dbReference>
<dbReference type="EMBL" id="FZOO01000010">
    <property type="protein sequence ID" value="SNS91161.1"/>
    <property type="molecule type" value="Genomic_DNA"/>
</dbReference>
<evidence type="ECO:0000313" key="6">
    <source>
        <dbReference type="Proteomes" id="UP000198373"/>
    </source>
</evidence>
<dbReference type="InterPro" id="IPR046335">
    <property type="entry name" value="LacI/GalR-like_sensor"/>
</dbReference>
<dbReference type="Gene3D" id="1.10.260.40">
    <property type="entry name" value="lambda repressor-like DNA-binding domains"/>
    <property type="match status" value="1"/>
</dbReference>
<dbReference type="GO" id="GO:0000976">
    <property type="term" value="F:transcription cis-regulatory region binding"/>
    <property type="evidence" value="ECO:0007669"/>
    <property type="project" value="TreeGrafter"/>
</dbReference>
<keyword evidence="6" id="KW-1185">Reference proteome</keyword>
<keyword evidence="2" id="KW-0238">DNA-binding</keyword>
<sequence length="355" mass="37090">MSDRTRPTLATVAARAEVAPSTASLVFSGSERVAPATRDRVLAAAAELGYAGPDPVARSLRSRRSGVVGAVIGERLTYAFSDPVAVQLLDGVTEVLSPLGVGLLLLPGDADRHGPTLAQLAHVPLDAVVYATCGPEDDPALEHLRRREVPIVAVDGPGGDDVVLVGVPDRRGTAELTRHLADLGHRRVAVVALPLRLDGTRGPVTAERRARVHFRDVRERALGVEDVLGPVPLWETATNAVEEGARAGRVLLDVSAADRPTAVVAQSDILAAGVLRAAESLGLRVPEDVSVAGFDGVDLPWLPPVRLTTVVQPTTEKGRVVGRAVTELLAGRRPADAVLDVHLSVGTTTGPAPRA</sequence>
<dbReference type="GO" id="GO:0003700">
    <property type="term" value="F:DNA-binding transcription factor activity"/>
    <property type="evidence" value="ECO:0007669"/>
    <property type="project" value="TreeGrafter"/>
</dbReference>
<dbReference type="SUPFAM" id="SSF53822">
    <property type="entry name" value="Periplasmic binding protein-like I"/>
    <property type="match status" value="1"/>
</dbReference>
<evidence type="ECO:0000313" key="5">
    <source>
        <dbReference type="EMBL" id="SNS91161.1"/>
    </source>
</evidence>
<name>A0A239IC75_9ACTN</name>
<accession>A0A239IC75</accession>
<dbReference type="CDD" id="cd06279">
    <property type="entry name" value="PBP1_LacI-like"/>
    <property type="match status" value="1"/>
</dbReference>
<evidence type="ECO:0000256" key="1">
    <source>
        <dbReference type="ARBA" id="ARBA00023015"/>
    </source>
</evidence>
<dbReference type="AlphaFoldDB" id="A0A239IC75"/>
<evidence type="ECO:0000256" key="3">
    <source>
        <dbReference type="ARBA" id="ARBA00023163"/>
    </source>
</evidence>
<dbReference type="InterPro" id="IPR010982">
    <property type="entry name" value="Lambda_DNA-bd_dom_sf"/>
</dbReference>
<proteinExistence type="predicted"/>
<reference evidence="6" key="1">
    <citation type="submission" date="2017-06" db="EMBL/GenBank/DDBJ databases">
        <authorList>
            <person name="Varghese N."/>
            <person name="Submissions S."/>
        </authorList>
    </citation>
    <scope>NUCLEOTIDE SEQUENCE [LARGE SCALE GENOMIC DNA]</scope>
    <source>
        <strain evidence="6">DSM 46839</strain>
    </source>
</reference>
<keyword evidence="1" id="KW-0805">Transcription regulation</keyword>
<dbReference type="OrthoDB" id="5171752at2"/>
<gene>
    <name evidence="5" type="ORF">SAMN06893096_110100</name>
</gene>
<dbReference type="Pfam" id="PF00356">
    <property type="entry name" value="LacI"/>
    <property type="match status" value="1"/>
</dbReference>
<keyword evidence="3" id="KW-0804">Transcription</keyword>
<dbReference type="InterPro" id="IPR028082">
    <property type="entry name" value="Peripla_BP_I"/>
</dbReference>
<dbReference type="PANTHER" id="PTHR30146">
    <property type="entry name" value="LACI-RELATED TRANSCRIPTIONAL REPRESSOR"/>
    <property type="match status" value="1"/>
</dbReference>
<evidence type="ECO:0000259" key="4">
    <source>
        <dbReference type="PROSITE" id="PS50932"/>
    </source>
</evidence>
<dbReference type="SUPFAM" id="SSF47413">
    <property type="entry name" value="lambda repressor-like DNA-binding domains"/>
    <property type="match status" value="1"/>
</dbReference>
<dbReference type="InterPro" id="IPR000843">
    <property type="entry name" value="HTH_LacI"/>
</dbReference>
<feature type="domain" description="HTH lacI-type" evidence="4">
    <location>
        <begin position="7"/>
        <end position="62"/>
    </location>
</feature>
<dbReference type="Gene3D" id="3.40.50.2300">
    <property type="match status" value="2"/>
</dbReference>
<dbReference type="Pfam" id="PF13377">
    <property type="entry name" value="Peripla_BP_3"/>
    <property type="match status" value="1"/>
</dbReference>
<organism evidence="5 6">
    <name type="scientific">Geodermatophilus pulveris</name>
    <dbReference type="NCBI Taxonomy" id="1564159"/>
    <lineage>
        <taxon>Bacteria</taxon>
        <taxon>Bacillati</taxon>
        <taxon>Actinomycetota</taxon>
        <taxon>Actinomycetes</taxon>
        <taxon>Geodermatophilales</taxon>
        <taxon>Geodermatophilaceae</taxon>
        <taxon>Geodermatophilus</taxon>
    </lineage>
</organism>
<protein>
    <submittedName>
        <fullName evidence="5">Transcriptional regulator, LacI family</fullName>
    </submittedName>
</protein>
<dbReference type="PANTHER" id="PTHR30146:SF138">
    <property type="entry name" value="TRANSCRIPTIONAL REGULATORY PROTEIN"/>
    <property type="match status" value="1"/>
</dbReference>